<protein>
    <submittedName>
        <fullName evidence="1">Uncharacterized protein</fullName>
    </submittedName>
</protein>
<dbReference type="EMBL" id="KU377538">
    <property type="protein sequence ID" value="ANS71027.1"/>
    <property type="molecule type" value="Genomic_DNA"/>
</dbReference>
<name>A0A1B1MR60_NPVLD</name>
<proteinExistence type="predicted"/>
<evidence type="ECO:0000313" key="1">
    <source>
        <dbReference type="EMBL" id="ANS71027.1"/>
    </source>
</evidence>
<accession>A0A1B1MR60</accession>
<sequence length="140" mass="16291">MYKNDDNNGGGSLLLRKIVEYGFGETMKRNKDRSRFFDELQRVLGDVVWCFVQEGFVLNPKLRSVALRSREDQARHVAFVEKHRRAICSEALKRLYRRYYAHEMTIGRVEWRDVEHGLQILTGCQCPLVAGREHSGCLTS</sequence>
<reference evidence="1" key="1">
    <citation type="journal article" date="2016" name="J. Invertebr. Pathol.">
        <title>An alphabaculovirus isolated from dead Lymantria dispar larvae shows high genetic similarity to baculovirus previously isolated from Lymantria monacha - An example of adaptation to a new host.</title>
        <authorList>
            <person name="Rabalski L."/>
            <person name="Krejmer-Rabalska M."/>
            <person name="Skrzecz I."/>
            <person name="Wasag B."/>
            <person name="Szewczyk B."/>
        </authorList>
    </citation>
    <scope>NUCLEOTIDE SEQUENCE</scope>
    <source>
        <strain evidence="1">BNP</strain>
    </source>
</reference>
<organism evidence="1">
    <name type="scientific">Lymantria dispar multicapsid nuclear polyhedrosis virus</name>
    <name type="common">LdMNPV</name>
    <dbReference type="NCBI Taxonomy" id="10449"/>
    <lineage>
        <taxon>Viruses</taxon>
        <taxon>Viruses incertae sedis</taxon>
        <taxon>Naldaviricetes</taxon>
        <taxon>Lefavirales</taxon>
        <taxon>Baculoviridae</taxon>
        <taxon>Alphabaculovirus</taxon>
        <taxon>Alphabaculovirus lydisparis</taxon>
    </lineage>
</organism>
<organismHost>
    <name type="scientific">Lepidoptera</name>
    <name type="common">moths &amp; butterflies</name>
    <dbReference type="NCBI Taxonomy" id="7088"/>
</organismHost>